<evidence type="ECO:0000256" key="1">
    <source>
        <dbReference type="ARBA" id="ARBA00023172"/>
    </source>
</evidence>
<dbReference type="InterPro" id="IPR011010">
    <property type="entry name" value="DNA_brk_join_enz"/>
</dbReference>
<dbReference type="InterPro" id="IPR013762">
    <property type="entry name" value="Integrase-like_cat_sf"/>
</dbReference>
<reference evidence="4" key="1">
    <citation type="submission" date="2014-06" db="EMBL/GenBank/DDBJ databases">
        <title>Draft genome sequence of C. testosteroni WDL7.</title>
        <authorList>
            <person name="Wu Y."/>
            <person name="Seshan H."/>
            <person name="Arumugam K."/>
        </authorList>
    </citation>
    <scope>NUCLEOTIDE SEQUENCE [LARGE SCALE GENOMIC DNA]</scope>
    <source>
        <strain evidence="4">WDL7</strain>
    </source>
</reference>
<evidence type="ECO:0000259" key="2">
    <source>
        <dbReference type="PROSITE" id="PS51898"/>
    </source>
</evidence>
<dbReference type="AlphaFoldDB" id="A0A0L7MBT4"/>
<dbReference type="GO" id="GO:0006310">
    <property type="term" value="P:DNA recombination"/>
    <property type="evidence" value="ECO:0007669"/>
    <property type="project" value="UniProtKB-KW"/>
</dbReference>
<dbReference type="GO" id="GO:0015074">
    <property type="term" value="P:DNA integration"/>
    <property type="evidence" value="ECO:0007669"/>
    <property type="project" value="InterPro"/>
</dbReference>
<feature type="domain" description="Tyr recombinase" evidence="2">
    <location>
        <begin position="1"/>
        <end position="56"/>
    </location>
</feature>
<comment type="caution">
    <text evidence="3">The sequence shown here is derived from an EMBL/GenBank/DDBJ whole genome shotgun (WGS) entry which is preliminary data.</text>
</comment>
<dbReference type="EMBL" id="JNVD01000033">
    <property type="protein sequence ID" value="KOC19108.1"/>
    <property type="molecule type" value="Genomic_DNA"/>
</dbReference>
<dbReference type="Proteomes" id="UP000037442">
    <property type="component" value="Unassembled WGS sequence"/>
</dbReference>
<gene>
    <name evidence="3" type="ORF">GL58_20580</name>
</gene>
<dbReference type="Pfam" id="PF00589">
    <property type="entry name" value="Phage_integrase"/>
    <property type="match status" value="1"/>
</dbReference>
<dbReference type="Gene3D" id="1.10.443.10">
    <property type="entry name" value="Intergrase catalytic core"/>
    <property type="match status" value="1"/>
</dbReference>
<evidence type="ECO:0000313" key="3">
    <source>
        <dbReference type="EMBL" id="KOC19108.1"/>
    </source>
</evidence>
<organism evidence="3 4">
    <name type="scientific">Comamonas testosteroni</name>
    <name type="common">Pseudomonas testosteroni</name>
    <dbReference type="NCBI Taxonomy" id="285"/>
    <lineage>
        <taxon>Bacteria</taxon>
        <taxon>Pseudomonadati</taxon>
        <taxon>Pseudomonadota</taxon>
        <taxon>Betaproteobacteria</taxon>
        <taxon>Burkholderiales</taxon>
        <taxon>Comamonadaceae</taxon>
        <taxon>Comamonas</taxon>
    </lineage>
</organism>
<proteinExistence type="predicted"/>
<dbReference type="PATRIC" id="fig|285.49.peg.4265"/>
<protein>
    <recommendedName>
        <fullName evidence="2">Tyr recombinase domain-containing protein</fullName>
    </recommendedName>
</protein>
<evidence type="ECO:0000313" key="4">
    <source>
        <dbReference type="Proteomes" id="UP000037442"/>
    </source>
</evidence>
<dbReference type="PROSITE" id="PS51898">
    <property type="entry name" value="TYR_RECOMBINASE"/>
    <property type="match status" value="1"/>
</dbReference>
<sequence>MEYRNPYQVRHTYASALLTAGANPWYVASQLGHEDVEMVFRTYGKFIKDDYQKPKPEFRIVGEK</sequence>
<dbReference type="SUPFAM" id="SSF56349">
    <property type="entry name" value="DNA breaking-rejoining enzymes"/>
    <property type="match status" value="1"/>
</dbReference>
<keyword evidence="1" id="KW-0233">DNA recombination</keyword>
<name>A0A0L7MBT4_COMTE</name>
<dbReference type="InterPro" id="IPR002104">
    <property type="entry name" value="Integrase_catalytic"/>
</dbReference>
<accession>A0A0L7MBT4</accession>
<dbReference type="GO" id="GO:0003677">
    <property type="term" value="F:DNA binding"/>
    <property type="evidence" value="ECO:0007669"/>
    <property type="project" value="InterPro"/>
</dbReference>